<protein>
    <submittedName>
        <fullName evidence="1">Uncharacterized protein</fullName>
    </submittedName>
</protein>
<reference evidence="1 2" key="1">
    <citation type="submission" date="2023-01" db="EMBL/GenBank/DDBJ databases">
        <title>Vibrio sp. KJ40-1 sp.nov, isolated from marine algae.</title>
        <authorList>
            <person name="Butt M."/>
            <person name="Kim J.M.J."/>
            <person name="Jeon C.O.C."/>
        </authorList>
    </citation>
    <scope>NUCLEOTIDE SEQUENCE [LARGE SCALE GENOMIC DNA]</scope>
    <source>
        <strain evidence="1 2">KJ40-1</strain>
    </source>
</reference>
<gene>
    <name evidence="1" type="ORF">PGX00_15470</name>
</gene>
<organism evidence="1 2">
    <name type="scientific">Vibrio algarum</name>
    <dbReference type="NCBI Taxonomy" id="3020714"/>
    <lineage>
        <taxon>Bacteria</taxon>
        <taxon>Pseudomonadati</taxon>
        <taxon>Pseudomonadota</taxon>
        <taxon>Gammaproteobacteria</taxon>
        <taxon>Vibrionales</taxon>
        <taxon>Vibrionaceae</taxon>
        <taxon>Vibrio</taxon>
    </lineage>
</organism>
<dbReference type="EMBL" id="JAQLOI010000003">
    <property type="protein sequence ID" value="MDB1124957.1"/>
    <property type="molecule type" value="Genomic_DNA"/>
</dbReference>
<dbReference type="RefSeq" id="WP_272138222.1">
    <property type="nucleotide sequence ID" value="NZ_JAQLOI010000003.1"/>
</dbReference>
<dbReference type="Proteomes" id="UP001210678">
    <property type="component" value="Unassembled WGS sequence"/>
</dbReference>
<evidence type="ECO:0000313" key="2">
    <source>
        <dbReference type="Proteomes" id="UP001210678"/>
    </source>
</evidence>
<sequence>MIVTNISDDTVTEEARNHWLKYWKHFTKEEYTYCSEANCTEKHDHGVLVKHRSPTSEKLFVVPLCKEHSYGYQSQLEIDERVDIIPAELCL</sequence>
<proteinExistence type="predicted"/>
<name>A0ABT4YTR1_9VIBR</name>
<accession>A0ABT4YTR1</accession>
<comment type="caution">
    <text evidence="1">The sequence shown here is derived from an EMBL/GenBank/DDBJ whole genome shotgun (WGS) entry which is preliminary data.</text>
</comment>
<keyword evidence="2" id="KW-1185">Reference proteome</keyword>
<evidence type="ECO:0000313" key="1">
    <source>
        <dbReference type="EMBL" id="MDB1124957.1"/>
    </source>
</evidence>